<organism evidence="3 4">
    <name type="scientific">Heracleum sosnowskyi</name>
    <dbReference type="NCBI Taxonomy" id="360622"/>
    <lineage>
        <taxon>Eukaryota</taxon>
        <taxon>Viridiplantae</taxon>
        <taxon>Streptophyta</taxon>
        <taxon>Embryophyta</taxon>
        <taxon>Tracheophyta</taxon>
        <taxon>Spermatophyta</taxon>
        <taxon>Magnoliopsida</taxon>
        <taxon>eudicotyledons</taxon>
        <taxon>Gunneridae</taxon>
        <taxon>Pentapetalae</taxon>
        <taxon>asterids</taxon>
        <taxon>campanulids</taxon>
        <taxon>Apiales</taxon>
        <taxon>Apiaceae</taxon>
        <taxon>Apioideae</taxon>
        <taxon>apioid superclade</taxon>
        <taxon>Tordylieae</taxon>
        <taxon>Tordyliinae</taxon>
        <taxon>Heracleum</taxon>
    </lineage>
</organism>
<protein>
    <recommendedName>
        <fullName evidence="5">F-box protein</fullName>
    </recommendedName>
</protein>
<dbReference type="PANTHER" id="PTHR31111:SF136">
    <property type="entry name" value="F-BOX ASSOCIATED DOMAIN-CONTAINING PROTEIN"/>
    <property type="match status" value="1"/>
</dbReference>
<dbReference type="EMBL" id="JAUIZM010000009">
    <property type="protein sequence ID" value="KAK1366337.1"/>
    <property type="molecule type" value="Genomic_DNA"/>
</dbReference>
<dbReference type="InterPro" id="IPR036047">
    <property type="entry name" value="F-box-like_dom_sf"/>
</dbReference>
<dbReference type="PANTHER" id="PTHR31111">
    <property type="entry name" value="BNAA05G37150D PROTEIN-RELATED"/>
    <property type="match status" value="1"/>
</dbReference>
<comment type="caution">
    <text evidence="3">The sequence shown here is derived from an EMBL/GenBank/DDBJ whole genome shotgun (WGS) entry which is preliminary data.</text>
</comment>
<name>A0AAD8HFA4_9APIA</name>
<keyword evidence="4" id="KW-1185">Reference proteome</keyword>
<dbReference type="SUPFAM" id="SSF81383">
    <property type="entry name" value="F-box domain"/>
    <property type="match status" value="1"/>
</dbReference>
<dbReference type="NCBIfam" id="TIGR01640">
    <property type="entry name" value="F_box_assoc_1"/>
    <property type="match status" value="1"/>
</dbReference>
<accession>A0AAD8HFA4</accession>
<evidence type="ECO:0008006" key="5">
    <source>
        <dbReference type="Google" id="ProtNLM"/>
    </source>
</evidence>
<evidence type="ECO:0000259" key="1">
    <source>
        <dbReference type="Pfam" id="PF00646"/>
    </source>
</evidence>
<reference evidence="3" key="1">
    <citation type="submission" date="2023-02" db="EMBL/GenBank/DDBJ databases">
        <title>Genome of toxic invasive species Heracleum sosnowskyi carries increased number of genes despite the absence of recent whole-genome duplications.</title>
        <authorList>
            <person name="Schelkunov M."/>
            <person name="Shtratnikova V."/>
            <person name="Makarenko M."/>
            <person name="Klepikova A."/>
            <person name="Omelchenko D."/>
            <person name="Novikova G."/>
            <person name="Obukhova E."/>
            <person name="Bogdanov V."/>
            <person name="Penin A."/>
            <person name="Logacheva M."/>
        </authorList>
    </citation>
    <scope>NUCLEOTIDE SEQUENCE</scope>
    <source>
        <strain evidence="3">Hsosn_3</strain>
        <tissue evidence="3">Leaf</tissue>
    </source>
</reference>
<dbReference type="Pfam" id="PF00646">
    <property type="entry name" value="F-box"/>
    <property type="match status" value="1"/>
</dbReference>
<dbReference type="InterPro" id="IPR001810">
    <property type="entry name" value="F-box_dom"/>
</dbReference>
<dbReference type="Proteomes" id="UP001237642">
    <property type="component" value="Unassembled WGS sequence"/>
</dbReference>
<dbReference type="AlphaFoldDB" id="A0AAD8HFA4"/>
<gene>
    <name evidence="3" type="ORF">POM88_041898</name>
</gene>
<evidence type="ECO:0000313" key="4">
    <source>
        <dbReference type="Proteomes" id="UP001237642"/>
    </source>
</evidence>
<feature type="domain" description="F-box" evidence="1">
    <location>
        <begin position="24"/>
        <end position="52"/>
    </location>
</feature>
<sequence>MKRQSYDLLVNSPNAAKPDQIFFPEGILWEILSWLEVKYLLRYKSVCKLWPSTTTYQLWNPSTKRILDLPPHDPLKRLGNYMTLFQNSSTNSYYAFSAYIDEENNKQNFGLLDFGGQSNDPCPNANLSWKTVTISECDKLRRHQKHNFSFVHSKGVLYILVLLEVELSNPKIICFDLIKQQSSTTLDVPDQSLRFESREVCFQLWRGKPAVTFVLEEKFNAWVLEDYKKQNWADRIQIPLLFLKEYPGWNKAIPTMHYDDDGEVFLQYRTKFGPWKYDPKIKEFGIDLSPYARVPATLESVKGIGLSNENVICAITVRKLWNIFLLNVLWQTWSGNLYLDGGDSVIMIRLEERGFSCEFVVNLDCQERRGFF</sequence>
<dbReference type="InterPro" id="IPR013187">
    <property type="entry name" value="F-box-assoc_dom_typ3"/>
</dbReference>
<dbReference type="Pfam" id="PF08268">
    <property type="entry name" value="FBA_3"/>
    <property type="match status" value="1"/>
</dbReference>
<feature type="domain" description="F-box associated beta-propeller type 3" evidence="2">
    <location>
        <begin position="54"/>
        <end position="236"/>
    </location>
</feature>
<reference evidence="3" key="2">
    <citation type="submission" date="2023-05" db="EMBL/GenBank/DDBJ databases">
        <authorList>
            <person name="Schelkunov M.I."/>
        </authorList>
    </citation>
    <scope>NUCLEOTIDE SEQUENCE</scope>
    <source>
        <strain evidence="3">Hsosn_3</strain>
        <tissue evidence="3">Leaf</tissue>
    </source>
</reference>
<dbReference type="InterPro" id="IPR017451">
    <property type="entry name" value="F-box-assoc_interact_dom"/>
</dbReference>
<evidence type="ECO:0000313" key="3">
    <source>
        <dbReference type="EMBL" id="KAK1366337.1"/>
    </source>
</evidence>
<proteinExistence type="predicted"/>
<evidence type="ECO:0000259" key="2">
    <source>
        <dbReference type="Pfam" id="PF08268"/>
    </source>
</evidence>